<name>A0AAC9AZ91_SPHMC</name>
<sequence>MKRAGSMMLGALGLVAAGLLAGPMRSEARDFGVEGQTFPIVEPDLLATIESRLRRAEASGELARMNEVFARRVEAKVRRPDPVGGITPARAPRSWTYDPTAVIEQDIRDQKGNLVAAAGQRINPLDFVTIRQDLVFVDGDDPGELDWALGRYADPRAKIIFVKGSPIDEMTARKRRFYFDQEGRLTGTFGIKHTPAVVSQNGRTMRVSEIALKPRGRS</sequence>
<accession>A0AAC9AZ91</accession>
<protein>
    <submittedName>
        <fullName evidence="1">Conjugal transfer protein TraW</fullName>
    </submittedName>
</protein>
<reference evidence="2" key="1">
    <citation type="submission" date="2015-11" db="EMBL/GenBank/DDBJ databases">
        <title>Complete genome sequence of a polyethylene-glycol degrader Sphingopyxis macrogoltabida 203N (NBRC 111659).</title>
        <authorList>
            <person name="Yoshiyuki O."/>
            <person name="Shouta N."/>
            <person name="Nagata Y."/>
            <person name="Numata M."/>
            <person name="Tsuchikane K."/>
            <person name="Hosoyama A."/>
            <person name="Yamazoe A."/>
            <person name="Tsuda M."/>
            <person name="Fujita N."/>
            <person name="Kawai F."/>
        </authorList>
    </citation>
    <scope>NUCLEOTIDE SEQUENCE [LARGE SCALE GENOMIC DNA]</scope>
    <source>
        <strain evidence="2">203N</strain>
        <plasmid evidence="2">unnamed1</plasmid>
    </source>
</reference>
<gene>
    <name evidence="1" type="ORF">ATM17_30145</name>
</gene>
<dbReference type="KEGG" id="smaz:LH19_26145"/>
<evidence type="ECO:0000313" key="2">
    <source>
        <dbReference type="Proteomes" id="UP000076088"/>
    </source>
</evidence>
<evidence type="ECO:0000313" key="1">
    <source>
        <dbReference type="EMBL" id="AMU92522.1"/>
    </source>
</evidence>
<dbReference type="EMBL" id="CP013345">
    <property type="protein sequence ID" value="AMU92522.1"/>
    <property type="molecule type" value="Genomic_DNA"/>
</dbReference>
<dbReference type="AlphaFoldDB" id="A0AAC9AZ91"/>
<organism evidence="1 2">
    <name type="scientific">Sphingopyxis macrogoltabida</name>
    <name type="common">Sphingomonas macrogoltabidus</name>
    <dbReference type="NCBI Taxonomy" id="33050"/>
    <lineage>
        <taxon>Bacteria</taxon>
        <taxon>Pseudomonadati</taxon>
        <taxon>Pseudomonadota</taxon>
        <taxon>Alphaproteobacteria</taxon>
        <taxon>Sphingomonadales</taxon>
        <taxon>Sphingomonadaceae</taxon>
        <taxon>Sphingopyxis</taxon>
    </lineage>
</organism>
<dbReference type="NCBIfam" id="TIGR02743">
    <property type="entry name" value="TraW"/>
    <property type="match status" value="1"/>
</dbReference>
<geneLocation type="plasmid" evidence="1 2">
    <name>unnamed1</name>
</geneLocation>
<keyword evidence="2" id="KW-1185">Reference proteome</keyword>
<dbReference type="InterPro" id="IPR014114">
    <property type="entry name" value="TraW"/>
</dbReference>
<dbReference type="Proteomes" id="UP000076088">
    <property type="component" value="Plasmid unnamed1"/>
</dbReference>
<reference evidence="1 2" key="2">
    <citation type="journal article" date="2016" name="Genome Announc.">
        <title>Complete Genome Sequence of Sphingopyxis macrogoltabida Strain 203N (NBRC 111659), a Polyethylene Glycol Degrader.</title>
        <authorList>
            <person name="Ohtsubo Y."/>
            <person name="Nonoyama S."/>
            <person name="Nagata Y."/>
            <person name="Numata M."/>
            <person name="Tsuchikane K."/>
            <person name="Hosoyama A."/>
            <person name="Yamazoe A."/>
            <person name="Tsuda M."/>
            <person name="Fujita N."/>
            <person name="Kawai F."/>
        </authorList>
    </citation>
    <scope>NUCLEOTIDE SEQUENCE [LARGE SCALE GENOMIC DNA]</scope>
    <source>
        <strain evidence="1 2">203N</strain>
    </source>
</reference>
<proteinExistence type="predicted"/>
<keyword evidence="1" id="KW-0614">Plasmid</keyword>